<dbReference type="GO" id="GO:0005506">
    <property type="term" value="F:iron ion binding"/>
    <property type="evidence" value="ECO:0007669"/>
    <property type="project" value="InterPro"/>
</dbReference>
<reference evidence="12" key="1">
    <citation type="submission" date="2020-11" db="EMBL/GenBank/DDBJ databases">
        <authorList>
            <consortium name="DOE Joint Genome Institute"/>
            <person name="Ahrendt S."/>
            <person name="Riley R."/>
            <person name="Andreopoulos W."/>
            <person name="Labutti K."/>
            <person name="Pangilinan J."/>
            <person name="Ruiz-Duenas F.J."/>
            <person name="Barrasa J.M."/>
            <person name="Sanchez-Garcia M."/>
            <person name="Camarero S."/>
            <person name="Miyauchi S."/>
            <person name="Serrano A."/>
            <person name="Linde D."/>
            <person name="Babiker R."/>
            <person name="Drula E."/>
            <person name="Ayuso-Fernandez I."/>
            <person name="Pacheco R."/>
            <person name="Padilla G."/>
            <person name="Ferreira P."/>
            <person name="Barriuso J."/>
            <person name="Kellner H."/>
            <person name="Castanera R."/>
            <person name="Alfaro M."/>
            <person name="Ramirez L."/>
            <person name="Pisabarro A.G."/>
            <person name="Kuo A."/>
            <person name="Tritt A."/>
            <person name="Lipzen A."/>
            <person name="He G."/>
            <person name="Yan M."/>
            <person name="Ng V."/>
            <person name="Cullen D."/>
            <person name="Martin F."/>
            <person name="Rosso M.-N."/>
            <person name="Henrissat B."/>
            <person name="Hibbett D."/>
            <person name="Martinez A.T."/>
            <person name="Grigoriev I.V."/>
        </authorList>
    </citation>
    <scope>NUCLEOTIDE SEQUENCE</scope>
    <source>
        <strain evidence="12">MF-IS2</strain>
    </source>
</reference>
<dbReference type="InterPro" id="IPR050364">
    <property type="entry name" value="Cytochrome_P450_fung"/>
</dbReference>
<gene>
    <name evidence="12" type="ORF">P691DRAFT_774540</name>
</gene>
<evidence type="ECO:0000256" key="4">
    <source>
        <dbReference type="ARBA" id="ARBA00022617"/>
    </source>
</evidence>
<name>A0A9P6C337_9AGAR</name>
<accession>A0A9P6C337</accession>
<keyword evidence="11" id="KW-0472">Membrane</keyword>
<keyword evidence="6" id="KW-0479">Metal-binding</keyword>
<dbReference type="Proteomes" id="UP000807342">
    <property type="component" value="Unassembled WGS sequence"/>
</dbReference>
<organism evidence="12 13">
    <name type="scientific">Macrolepiota fuliginosa MF-IS2</name>
    <dbReference type="NCBI Taxonomy" id="1400762"/>
    <lineage>
        <taxon>Eukaryota</taxon>
        <taxon>Fungi</taxon>
        <taxon>Dikarya</taxon>
        <taxon>Basidiomycota</taxon>
        <taxon>Agaricomycotina</taxon>
        <taxon>Agaricomycetes</taxon>
        <taxon>Agaricomycetidae</taxon>
        <taxon>Agaricales</taxon>
        <taxon>Agaricineae</taxon>
        <taxon>Agaricaceae</taxon>
        <taxon>Macrolepiota</taxon>
    </lineage>
</organism>
<keyword evidence="13" id="KW-1185">Reference proteome</keyword>
<sequence length="131" mass="14410">MSFLFVMLTYADIQRKVQQEIGSAIGFNLPPELSDMPDFLYLSAIVTENPITAAAGGPYLTTDEGVYEGYYIPKGSMILANSYAMLHDENIFPNPTDFKPKRFTKSGVISGDVLDPGSVAAFGFGRRRVMQ</sequence>
<dbReference type="InterPro" id="IPR001128">
    <property type="entry name" value="Cyt_P450"/>
</dbReference>
<evidence type="ECO:0000256" key="11">
    <source>
        <dbReference type="ARBA" id="ARBA00023136"/>
    </source>
</evidence>
<dbReference type="InterPro" id="IPR036396">
    <property type="entry name" value="Cyt_P450_sf"/>
</dbReference>
<dbReference type="GO" id="GO:0016705">
    <property type="term" value="F:oxidoreductase activity, acting on paired donors, with incorporation or reduction of molecular oxygen"/>
    <property type="evidence" value="ECO:0007669"/>
    <property type="project" value="InterPro"/>
</dbReference>
<comment type="caution">
    <text evidence="12">The sequence shown here is derived from an EMBL/GenBank/DDBJ whole genome shotgun (WGS) entry which is preliminary data.</text>
</comment>
<protein>
    <submittedName>
        <fullName evidence="12">Cytochrome P450</fullName>
    </submittedName>
</protein>
<evidence type="ECO:0000256" key="5">
    <source>
        <dbReference type="ARBA" id="ARBA00022692"/>
    </source>
</evidence>
<dbReference type="SUPFAM" id="SSF48264">
    <property type="entry name" value="Cytochrome P450"/>
    <property type="match status" value="1"/>
</dbReference>
<keyword evidence="10" id="KW-0503">Monooxygenase</keyword>
<evidence type="ECO:0000256" key="8">
    <source>
        <dbReference type="ARBA" id="ARBA00023002"/>
    </source>
</evidence>
<comment type="similarity">
    <text evidence="3">Belongs to the cytochrome P450 family.</text>
</comment>
<dbReference type="GO" id="GO:0020037">
    <property type="term" value="F:heme binding"/>
    <property type="evidence" value="ECO:0007669"/>
    <property type="project" value="InterPro"/>
</dbReference>
<evidence type="ECO:0000313" key="13">
    <source>
        <dbReference type="Proteomes" id="UP000807342"/>
    </source>
</evidence>
<comment type="cofactor">
    <cofactor evidence="1">
        <name>heme</name>
        <dbReference type="ChEBI" id="CHEBI:30413"/>
    </cofactor>
</comment>
<keyword evidence="4" id="KW-0349">Heme</keyword>
<dbReference type="Pfam" id="PF00067">
    <property type="entry name" value="p450"/>
    <property type="match status" value="1"/>
</dbReference>
<keyword evidence="8" id="KW-0560">Oxidoreductase</keyword>
<evidence type="ECO:0000256" key="6">
    <source>
        <dbReference type="ARBA" id="ARBA00022723"/>
    </source>
</evidence>
<dbReference type="OrthoDB" id="3934656at2759"/>
<keyword evidence="9" id="KW-0408">Iron</keyword>
<evidence type="ECO:0000256" key="1">
    <source>
        <dbReference type="ARBA" id="ARBA00001971"/>
    </source>
</evidence>
<dbReference type="PANTHER" id="PTHR46300:SF2">
    <property type="entry name" value="CYTOCHROME P450 MONOOXYGENASE ALNH-RELATED"/>
    <property type="match status" value="1"/>
</dbReference>
<dbReference type="PANTHER" id="PTHR46300">
    <property type="entry name" value="P450, PUTATIVE (EUROFUNG)-RELATED-RELATED"/>
    <property type="match status" value="1"/>
</dbReference>
<dbReference type="GO" id="GO:0016020">
    <property type="term" value="C:membrane"/>
    <property type="evidence" value="ECO:0007669"/>
    <property type="project" value="UniProtKB-SubCell"/>
</dbReference>
<evidence type="ECO:0000256" key="3">
    <source>
        <dbReference type="ARBA" id="ARBA00010617"/>
    </source>
</evidence>
<keyword evidence="5" id="KW-0812">Transmembrane</keyword>
<evidence type="ECO:0000256" key="10">
    <source>
        <dbReference type="ARBA" id="ARBA00023033"/>
    </source>
</evidence>
<dbReference type="Gene3D" id="1.10.630.10">
    <property type="entry name" value="Cytochrome P450"/>
    <property type="match status" value="1"/>
</dbReference>
<evidence type="ECO:0000256" key="7">
    <source>
        <dbReference type="ARBA" id="ARBA00022989"/>
    </source>
</evidence>
<evidence type="ECO:0000256" key="9">
    <source>
        <dbReference type="ARBA" id="ARBA00023004"/>
    </source>
</evidence>
<evidence type="ECO:0000313" key="12">
    <source>
        <dbReference type="EMBL" id="KAF9449662.1"/>
    </source>
</evidence>
<comment type="subcellular location">
    <subcellularLocation>
        <location evidence="2">Membrane</location>
        <topology evidence="2">Single-pass membrane protein</topology>
    </subcellularLocation>
</comment>
<evidence type="ECO:0000256" key="2">
    <source>
        <dbReference type="ARBA" id="ARBA00004167"/>
    </source>
</evidence>
<dbReference type="GO" id="GO:0004497">
    <property type="term" value="F:monooxygenase activity"/>
    <property type="evidence" value="ECO:0007669"/>
    <property type="project" value="UniProtKB-KW"/>
</dbReference>
<dbReference type="AlphaFoldDB" id="A0A9P6C337"/>
<keyword evidence="7" id="KW-1133">Transmembrane helix</keyword>
<proteinExistence type="inferred from homology"/>
<dbReference type="EMBL" id="MU151124">
    <property type="protein sequence ID" value="KAF9449662.1"/>
    <property type="molecule type" value="Genomic_DNA"/>
</dbReference>